<feature type="repeat" description="TPR" evidence="1">
    <location>
        <begin position="313"/>
        <end position="346"/>
    </location>
</feature>
<accession>A0ABN8NBC5</accession>
<dbReference type="InterPro" id="IPR019734">
    <property type="entry name" value="TPR_rpt"/>
</dbReference>
<evidence type="ECO:0000313" key="5">
    <source>
        <dbReference type="EMBL" id="CAH3046024.1"/>
    </source>
</evidence>
<feature type="repeat" description="TPR" evidence="1">
    <location>
        <begin position="793"/>
        <end position="826"/>
    </location>
</feature>
<dbReference type="PANTHER" id="PTHR10098">
    <property type="entry name" value="RAPSYN-RELATED"/>
    <property type="match status" value="1"/>
</dbReference>
<feature type="repeat" description="TPR" evidence="1">
    <location>
        <begin position="833"/>
        <end position="866"/>
    </location>
</feature>
<comment type="caution">
    <text evidence="5">The sequence shown here is derived from an EMBL/GenBank/DDBJ whole genome shotgun (WGS) entry which is preliminary data.</text>
</comment>
<feature type="repeat" description="TPR" evidence="1">
    <location>
        <begin position="753"/>
        <end position="786"/>
    </location>
</feature>
<protein>
    <recommendedName>
        <fullName evidence="7">Tetratricopeptide repeat protein 28</fullName>
    </recommendedName>
</protein>
<dbReference type="SUPFAM" id="SSF48452">
    <property type="entry name" value="TPR-like"/>
    <property type="match status" value="6"/>
</dbReference>
<sequence>LAIAEVYNNEGNEAYRKKDYNNAVYFYTEGIKVQCKDIDLKAELYGNRADAHLRLGNYTDSLRDAQDATDIRPLLIKAIISGANASVKLQQFKQALVWCDAGLAIDKENKTLFELREVASDKANSGSEVEEENNKTCCEREGEHPRHDRTNTKVWFRLDLGAFMRGDFKTGLDYFKSVLDEAKEAGDRNREGRAYILLASSYLSLGEVTKAIEFCFEALCTGKETGNKDLQMVAYKTLGMAYHDSRGDFNTAIEFLQQALSIAIEIGNKHLEGSACITLGNAYHALGDFQRAMEFSRQAVSIAKEIGNKESEGTAYNILGSVYYSHSDFKKAVEFSQQALSIAMEIGNKDSEGNAYIILGNAYNSLGDFRKATEFLQQGLSVAKETGNRYSEGNAYNILGNAYHSLSDFKKAIEFLQQGLSVAKEIGNKASEANAYNLLGNVYHSLADFRKAVEYLQEGLSIAKEIGNKELEVNTYNLLGNAYHSLGELKKETKFLQQALSIAKEIGNKNSEGDAYYLLGNAYHYLGDLRKAIEFSQQAVGVAKEIGNKDLEGSAYSKLGHVYFDFGDVEKGIEFQKRALSIAKETGNKNSEDTAYGSLGNVYYSLGEFNKAIEYHQRGLSIAKETGNKDSEGKTYGNLGNAYNSLGDFKTAIEFYQQDLNTAKETGNKHSEVTAYSNLGNAYFSLGDLEKAIGFLQQALRIAKKIGDKDSKGKAYSNLGTAYQSLGDMEKAIKFYQQALNTAKETGNKHSEGTAYHNLGTAYCSLGDFDQGIEFLQQALSFAREIGSKESEGTIYMNLGYAYESLSDFEKGIEFYQEALIIAKEIEHKHMEEQAYAKLGVAFYRLKDFPKAEKFFELSIKLFEDMRFLLQEKDEWKISFRDQRDSYSFLWLVQLLQGKTIEALLTAEQGRAQALTDLMELQYGIKSTPPTSKEQMERITNIFSHISSPTTFLAEVAETVNLWVILDEQEGQFMRRKINCTLKYLNDKAYKQIGVEIGVKCEDRTLNNPAKDEAIEKLSQGDTDDKLSLPSEGDALKELFDAVIAPISHLIKGDELIIVPEGSSFLIPYAALVDQNSRYLSETLRIRLAPSLTSLSLLTECTNGRHSTSGALLVGDPWTETVRFKGKKIQQLPGAEKEVKMIGKILNVEPLHGKKAAKDQVLCKLNSVSLVHIAAHGCAETGEIILSPNLACSEQPKEEDFVLTMEDVLNSKLNAKLVVLSCCHSGRGKIKAEGVVGMARACLGAGARSVIASLWAIDDEATLEFMRHFYDNLVNGKSASKSLHEAMKWMRESDDFNAMKYWAPFVLIGDDVTFNFSQKR</sequence>
<feature type="repeat" description="TPR" evidence="1">
    <location>
        <begin position="433"/>
        <end position="466"/>
    </location>
</feature>
<dbReference type="Pfam" id="PF17874">
    <property type="entry name" value="TPR_MalT"/>
    <property type="match status" value="1"/>
</dbReference>
<feature type="repeat" description="TPR" evidence="1">
    <location>
        <begin position="553"/>
        <end position="586"/>
    </location>
</feature>
<feature type="domain" description="MalT-like TPR region" evidence="4">
    <location>
        <begin position="193"/>
        <end position="385"/>
    </location>
</feature>
<dbReference type="EMBL" id="CALNXK010000014">
    <property type="protein sequence ID" value="CAH3046024.1"/>
    <property type="molecule type" value="Genomic_DNA"/>
</dbReference>
<evidence type="ECO:0000259" key="3">
    <source>
        <dbReference type="Pfam" id="PF12770"/>
    </source>
</evidence>
<evidence type="ECO:0000256" key="2">
    <source>
        <dbReference type="SAM" id="MobiDB-lite"/>
    </source>
</evidence>
<dbReference type="Gene3D" id="1.25.40.10">
    <property type="entry name" value="Tetratricopeptide repeat domain"/>
    <property type="match status" value="6"/>
</dbReference>
<dbReference type="InterPro" id="IPR024983">
    <property type="entry name" value="CHAT_dom"/>
</dbReference>
<feature type="repeat" description="TPR" evidence="1">
    <location>
        <begin position="513"/>
        <end position="546"/>
    </location>
</feature>
<feature type="repeat" description="TPR" evidence="1">
    <location>
        <begin position="353"/>
        <end position="386"/>
    </location>
</feature>
<feature type="repeat" description="TPR" evidence="1">
    <location>
        <begin position="393"/>
        <end position="426"/>
    </location>
</feature>
<dbReference type="InterPro" id="IPR041617">
    <property type="entry name" value="TPR_MalT"/>
</dbReference>
<dbReference type="InterPro" id="IPR011990">
    <property type="entry name" value="TPR-like_helical_dom_sf"/>
</dbReference>
<gene>
    <name evidence="5" type="ORF">PLOB_00008313</name>
</gene>
<feature type="repeat" description="TPR" evidence="1">
    <location>
        <begin position="473"/>
        <end position="506"/>
    </location>
</feature>
<dbReference type="Pfam" id="PF12770">
    <property type="entry name" value="CHAT"/>
    <property type="match status" value="1"/>
</dbReference>
<proteinExistence type="predicted"/>
<feature type="non-terminal residue" evidence="5">
    <location>
        <position position="1"/>
    </location>
</feature>
<evidence type="ECO:0000256" key="1">
    <source>
        <dbReference type="PROSITE-ProRule" id="PRU00339"/>
    </source>
</evidence>
<feature type="domain" description="CHAT" evidence="3">
    <location>
        <begin position="1035"/>
        <end position="1310"/>
    </location>
</feature>
<feature type="region of interest" description="Disordered" evidence="2">
    <location>
        <begin position="124"/>
        <end position="144"/>
    </location>
</feature>
<feature type="repeat" description="TPR" evidence="1">
    <location>
        <begin position="273"/>
        <end position="306"/>
    </location>
</feature>
<feature type="repeat" description="TPR" evidence="1">
    <location>
        <begin position="673"/>
        <end position="706"/>
    </location>
</feature>
<feature type="repeat" description="TPR" evidence="1">
    <location>
        <begin position="593"/>
        <end position="626"/>
    </location>
</feature>
<keyword evidence="1" id="KW-0802">TPR repeat</keyword>
<feature type="repeat" description="TPR" evidence="1">
    <location>
        <begin position="633"/>
        <end position="666"/>
    </location>
</feature>
<keyword evidence="6" id="KW-1185">Reference proteome</keyword>
<evidence type="ECO:0000259" key="4">
    <source>
        <dbReference type="Pfam" id="PF17874"/>
    </source>
</evidence>
<organism evidence="5 6">
    <name type="scientific">Porites lobata</name>
    <dbReference type="NCBI Taxonomy" id="104759"/>
    <lineage>
        <taxon>Eukaryota</taxon>
        <taxon>Metazoa</taxon>
        <taxon>Cnidaria</taxon>
        <taxon>Anthozoa</taxon>
        <taxon>Hexacorallia</taxon>
        <taxon>Scleractinia</taxon>
        <taxon>Fungiina</taxon>
        <taxon>Poritidae</taxon>
        <taxon>Porites</taxon>
    </lineage>
</organism>
<dbReference type="Pfam" id="PF13424">
    <property type="entry name" value="TPR_12"/>
    <property type="match status" value="6"/>
</dbReference>
<evidence type="ECO:0000313" key="6">
    <source>
        <dbReference type="Proteomes" id="UP001159405"/>
    </source>
</evidence>
<feature type="compositionally biased region" description="Basic and acidic residues" evidence="2">
    <location>
        <begin position="132"/>
        <end position="144"/>
    </location>
</feature>
<dbReference type="PROSITE" id="PS50005">
    <property type="entry name" value="TPR"/>
    <property type="match status" value="15"/>
</dbReference>
<evidence type="ECO:0008006" key="7">
    <source>
        <dbReference type="Google" id="ProtNLM"/>
    </source>
</evidence>
<dbReference type="PANTHER" id="PTHR10098:SF108">
    <property type="entry name" value="TETRATRICOPEPTIDE REPEAT PROTEIN 28"/>
    <property type="match status" value="1"/>
</dbReference>
<feature type="repeat" description="TPR" evidence="1">
    <location>
        <begin position="713"/>
        <end position="746"/>
    </location>
</feature>
<dbReference type="PROSITE" id="PS50293">
    <property type="entry name" value="TPR_REGION"/>
    <property type="match status" value="2"/>
</dbReference>
<dbReference type="SMART" id="SM00028">
    <property type="entry name" value="TPR"/>
    <property type="match status" value="21"/>
</dbReference>
<reference evidence="5 6" key="1">
    <citation type="submission" date="2022-05" db="EMBL/GenBank/DDBJ databases">
        <authorList>
            <consortium name="Genoscope - CEA"/>
            <person name="William W."/>
        </authorList>
    </citation>
    <scope>NUCLEOTIDE SEQUENCE [LARGE SCALE GENOMIC DNA]</scope>
</reference>
<name>A0ABN8NBC5_9CNID</name>
<dbReference type="Proteomes" id="UP001159405">
    <property type="component" value="Unassembled WGS sequence"/>
</dbReference>